<dbReference type="GO" id="GO:0008270">
    <property type="term" value="F:zinc ion binding"/>
    <property type="evidence" value="ECO:0007669"/>
    <property type="project" value="UniProtKB-KW"/>
</dbReference>
<keyword evidence="1" id="KW-0863">Zinc-finger</keyword>
<gene>
    <name evidence="3" type="ORF">PSAL00342_LOCUS679</name>
</gene>
<reference evidence="3" key="1">
    <citation type="submission" date="2021-01" db="EMBL/GenBank/DDBJ databases">
        <authorList>
            <person name="Corre E."/>
            <person name="Pelletier E."/>
            <person name="Niang G."/>
            <person name="Scheremetjew M."/>
            <person name="Finn R."/>
            <person name="Kale V."/>
            <person name="Holt S."/>
            <person name="Cochrane G."/>
            <person name="Meng A."/>
            <person name="Brown T."/>
            <person name="Cohen L."/>
        </authorList>
    </citation>
    <scope>NUCLEOTIDE SEQUENCE</scope>
    <source>
        <strain evidence="3">CCMP1897</strain>
    </source>
</reference>
<dbReference type="InterPro" id="IPR036236">
    <property type="entry name" value="Znf_C2H2_sf"/>
</dbReference>
<feature type="domain" description="C2H2-type" evidence="2">
    <location>
        <begin position="22"/>
        <end position="50"/>
    </location>
</feature>
<keyword evidence="1" id="KW-0862">Zinc</keyword>
<proteinExistence type="predicted"/>
<dbReference type="PROSITE" id="PS50157">
    <property type="entry name" value="ZINC_FINGER_C2H2_2"/>
    <property type="match status" value="1"/>
</dbReference>
<dbReference type="EMBL" id="HBIS01000784">
    <property type="protein sequence ID" value="CAE0606863.1"/>
    <property type="molecule type" value="Transcribed_RNA"/>
</dbReference>
<organism evidence="3">
    <name type="scientific">Picocystis salinarum</name>
    <dbReference type="NCBI Taxonomy" id="88271"/>
    <lineage>
        <taxon>Eukaryota</taxon>
        <taxon>Viridiplantae</taxon>
        <taxon>Chlorophyta</taxon>
        <taxon>Picocystophyceae</taxon>
        <taxon>Picocystales</taxon>
        <taxon>Picocystaceae</taxon>
        <taxon>Picocystis</taxon>
    </lineage>
</organism>
<evidence type="ECO:0000259" key="2">
    <source>
        <dbReference type="PROSITE" id="PS50157"/>
    </source>
</evidence>
<evidence type="ECO:0000256" key="1">
    <source>
        <dbReference type="PROSITE-ProRule" id="PRU00042"/>
    </source>
</evidence>
<dbReference type="InterPro" id="IPR013087">
    <property type="entry name" value="Znf_C2H2_type"/>
</dbReference>
<accession>A0A7S3UA85</accession>
<dbReference type="SUPFAM" id="SSF57667">
    <property type="entry name" value="beta-beta-alpha zinc fingers"/>
    <property type="match status" value="1"/>
</dbReference>
<protein>
    <recommendedName>
        <fullName evidence="2">C2H2-type domain-containing protein</fullName>
    </recommendedName>
</protein>
<keyword evidence="1" id="KW-0479">Metal-binding</keyword>
<dbReference type="PROSITE" id="PS00028">
    <property type="entry name" value="ZINC_FINGER_C2H2_1"/>
    <property type="match status" value="1"/>
</dbReference>
<dbReference type="AlphaFoldDB" id="A0A7S3UA85"/>
<name>A0A7S3UA85_9CHLO</name>
<evidence type="ECO:0000313" key="3">
    <source>
        <dbReference type="EMBL" id="CAE0606863.1"/>
    </source>
</evidence>
<sequence>MEGSSITSLTGAQKEKSSIHHYKCSYCKKTFMTQSFLQMHCRRRHYGPRFRDPVTHSECSLADRTADQGSQSVALSNEIPFYSRGTSMGRQAGQMALLTEKKLLALQKAWKWAEICIRDSQDICQHVLAEREANAPLLMKATDEGLGNRSAPSCLQCNCDGTEVKSSIAMCGDEQECGPRSRPCSTAEASTQHSETTGVHWSTEVPSKILCKGSSSFQQQIHAQPCYSNNQAIRHKIHPGVYSRHQHCESIVLPAQDETRHRLCGKNFLLFVQEFDASLAYKLQRLGIDFAKDTLETEVCQKALHEVHSQVDQMIAGKSAQQQGIYHEETRAMWKHLENIAYLHRTEDPSTKPVSTG</sequence>